<evidence type="ECO:0000256" key="1">
    <source>
        <dbReference type="ARBA" id="ARBA00004123"/>
    </source>
</evidence>
<evidence type="ECO:0000259" key="3">
    <source>
        <dbReference type="Pfam" id="PF03184"/>
    </source>
</evidence>
<keyword evidence="6" id="KW-1185">Reference proteome</keyword>
<comment type="subcellular location">
    <subcellularLocation>
        <location evidence="1">Nucleus</location>
    </subcellularLocation>
</comment>
<evidence type="ECO:0000313" key="5">
    <source>
        <dbReference type="EnsemblMetazoa" id="AALFPA23_000515.P291"/>
    </source>
</evidence>
<dbReference type="Gene3D" id="1.10.10.60">
    <property type="entry name" value="Homeodomain-like"/>
    <property type="match status" value="1"/>
</dbReference>
<reference evidence="5" key="2">
    <citation type="submission" date="2025-05" db="UniProtKB">
        <authorList>
            <consortium name="EnsemblMetazoa"/>
        </authorList>
    </citation>
    <scope>IDENTIFICATION</scope>
    <source>
        <strain evidence="5">Foshan</strain>
    </source>
</reference>
<dbReference type="Gene3D" id="3.30.420.10">
    <property type="entry name" value="Ribonuclease H-like superfamily/Ribonuclease H"/>
    <property type="match status" value="1"/>
</dbReference>
<dbReference type="Pfam" id="PF05225">
    <property type="entry name" value="HTH_psq"/>
    <property type="match status" value="1"/>
</dbReference>
<sequence length="477" mass="53928">MCFVLDYIMVRRYIRKTTSKYSKEALDIAANAVRNKRMTLSDASRFYNVPKPTLYRRVNGLSGVKSCSRGRSIAIPFDVESRMASNIKVMEKWGYGLSKKEIISSMGQYLKENSIKTPFKDNIPGDDPFIISRYFELLHDVIRCVPPERIYNIDETSFCLDPSRVKVVGERGKAAHRVTAGPGRENVTVLMGGSASGQKLPPLIILKGKNFWNTWMADEGKGFPDTTYAATENGWMNSDTFANYFEKSFLPAIGKYRPAVLIYDGHVSHVSLDIIEKAVKENVIILKLPPHTSHLLQPMDLAVFKPLKQDYDDAVIKWQRRNYGTKMSKNAFSNMISRIWTDCNPQLIKSGFKKGGIYPFDNDVISENNYDPAALKRFKKAKQGPMLPQESSSTADLRADLPNIPATMPPDNAEQSTSSDTSFEAMLLAHVKQDPVRDKTKRRRVCNGAEVITSSQAVEKLTKIEDDRKMKKKKVRK</sequence>
<dbReference type="GeneID" id="109411362"/>
<dbReference type="EnsemblMetazoa" id="AALFPA23_000515.R291">
    <property type="protein sequence ID" value="AALFPA23_000515.P291"/>
    <property type="gene ID" value="AALFPA23_000515"/>
</dbReference>
<accession>A0ABM1XKJ0</accession>
<dbReference type="RefSeq" id="XP_062711051.1">
    <property type="nucleotide sequence ID" value="XM_062855067.1"/>
</dbReference>
<evidence type="ECO:0000259" key="4">
    <source>
        <dbReference type="Pfam" id="PF05225"/>
    </source>
</evidence>
<reference evidence="6" key="1">
    <citation type="journal article" date="2015" name="Proc. Natl. Acad. Sci. U.S.A.">
        <title>Genome sequence of the Asian Tiger mosquito, Aedes albopictus, reveals insights into its biology, genetics, and evolution.</title>
        <authorList>
            <person name="Chen X.G."/>
            <person name="Jiang X."/>
            <person name="Gu J."/>
            <person name="Xu M."/>
            <person name="Wu Y."/>
            <person name="Deng Y."/>
            <person name="Zhang C."/>
            <person name="Bonizzoni M."/>
            <person name="Dermauw W."/>
            <person name="Vontas J."/>
            <person name="Armbruster P."/>
            <person name="Huang X."/>
            <person name="Yang Y."/>
            <person name="Zhang H."/>
            <person name="He W."/>
            <person name="Peng H."/>
            <person name="Liu Y."/>
            <person name="Wu K."/>
            <person name="Chen J."/>
            <person name="Lirakis M."/>
            <person name="Topalis P."/>
            <person name="Van Leeuwen T."/>
            <person name="Hall A.B."/>
            <person name="Jiang X."/>
            <person name="Thorpe C."/>
            <person name="Mueller R.L."/>
            <person name="Sun C."/>
            <person name="Waterhouse R.M."/>
            <person name="Yan G."/>
            <person name="Tu Z.J."/>
            <person name="Fang X."/>
            <person name="James A.A."/>
        </authorList>
    </citation>
    <scope>NUCLEOTIDE SEQUENCE [LARGE SCALE GENOMIC DNA]</scope>
    <source>
        <strain evidence="6">Foshan</strain>
    </source>
</reference>
<dbReference type="EnsemblMetazoa" id="AALFPA23_017998.R26412">
    <property type="protein sequence ID" value="AALFPA23_017998.P26412"/>
    <property type="gene ID" value="AALFPA23_017998"/>
</dbReference>
<dbReference type="InterPro" id="IPR009057">
    <property type="entry name" value="Homeodomain-like_sf"/>
</dbReference>
<evidence type="ECO:0000256" key="2">
    <source>
        <dbReference type="SAM" id="MobiDB-lite"/>
    </source>
</evidence>
<protein>
    <recommendedName>
        <fullName evidence="7">HTH psq-type domain-containing protein</fullName>
    </recommendedName>
</protein>
<dbReference type="InterPro" id="IPR007889">
    <property type="entry name" value="HTH_Psq"/>
</dbReference>
<dbReference type="Pfam" id="PF03184">
    <property type="entry name" value="DDE_1"/>
    <property type="match status" value="1"/>
</dbReference>
<proteinExistence type="predicted"/>
<feature type="region of interest" description="Disordered" evidence="2">
    <location>
        <begin position="400"/>
        <end position="420"/>
    </location>
</feature>
<dbReference type="PANTHER" id="PTHR19303">
    <property type="entry name" value="TRANSPOSON"/>
    <property type="match status" value="1"/>
</dbReference>
<dbReference type="InterPro" id="IPR004875">
    <property type="entry name" value="DDE_SF_endonuclease_dom"/>
</dbReference>
<dbReference type="Proteomes" id="UP000069940">
    <property type="component" value="Unassembled WGS sequence"/>
</dbReference>
<feature type="domain" description="DDE-1" evidence="3">
    <location>
        <begin position="185"/>
        <end position="352"/>
    </location>
</feature>
<dbReference type="InterPro" id="IPR050863">
    <property type="entry name" value="CenT-Element_Derived"/>
</dbReference>
<dbReference type="PANTHER" id="PTHR19303:SF74">
    <property type="entry name" value="POGO TRANSPOSABLE ELEMENT WITH KRAB DOMAIN"/>
    <property type="match status" value="1"/>
</dbReference>
<name>A0ABM1XKJ0_AEDAL</name>
<dbReference type="GeneID" id="134289069"/>
<dbReference type="InterPro" id="IPR036397">
    <property type="entry name" value="RNaseH_sf"/>
</dbReference>
<dbReference type="SUPFAM" id="SSF46689">
    <property type="entry name" value="Homeodomain-like"/>
    <property type="match status" value="1"/>
</dbReference>
<dbReference type="RefSeq" id="XP_062711052.1">
    <property type="nucleotide sequence ID" value="XM_062855068.1"/>
</dbReference>
<evidence type="ECO:0000313" key="6">
    <source>
        <dbReference type="Proteomes" id="UP000069940"/>
    </source>
</evidence>
<evidence type="ECO:0008006" key="7">
    <source>
        <dbReference type="Google" id="ProtNLM"/>
    </source>
</evidence>
<organism evidence="5 6">
    <name type="scientific">Aedes albopictus</name>
    <name type="common">Asian tiger mosquito</name>
    <name type="synonym">Stegomyia albopicta</name>
    <dbReference type="NCBI Taxonomy" id="7160"/>
    <lineage>
        <taxon>Eukaryota</taxon>
        <taxon>Metazoa</taxon>
        <taxon>Ecdysozoa</taxon>
        <taxon>Arthropoda</taxon>
        <taxon>Hexapoda</taxon>
        <taxon>Insecta</taxon>
        <taxon>Pterygota</taxon>
        <taxon>Neoptera</taxon>
        <taxon>Endopterygota</taxon>
        <taxon>Diptera</taxon>
        <taxon>Nematocera</taxon>
        <taxon>Culicoidea</taxon>
        <taxon>Culicidae</taxon>
        <taxon>Culicinae</taxon>
        <taxon>Aedini</taxon>
        <taxon>Aedes</taxon>
        <taxon>Stegomyia</taxon>
    </lineage>
</organism>
<feature type="domain" description="HTH psq-type" evidence="4">
    <location>
        <begin position="23"/>
        <end position="60"/>
    </location>
</feature>